<keyword evidence="4" id="KW-1015">Disulfide bond</keyword>
<sequence length="77" mass="8829">MKFTVYSKEGCSFCKKAEQMLDIAKVDYVVYKLDDHFTKEGFISEFGNSSFPRITVDGKLIGGCLDTFRFLEEKNLV</sequence>
<proteinExistence type="inferred from homology"/>
<evidence type="ECO:0000256" key="4">
    <source>
        <dbReference type="ARBA" id="ARBA00023157"/>
    </source>
</evidence>
<dbReference type="AlphaFoldDB" id="A0A381V0U6"/>
<name>A0A381V0U6_9ZZZZ</name>
<dbReference type="PRINTS" id="PR00160">
    <property type="entry name" value="GLUTAREDOXIN"/>
</dbReference>
<evidence type="ECO:0000256" key="5">
    <source>
        <dbReference type="ARBA" id="ARBA00023284"/>
    </source>
</evidence>
<dbReference type="EMBL" id="UINC01007555">
    <property type="protein sequence ID" value="SVA33992.1"/>
    <property type="molecule type" value="Genomic_DNA"/>
</dbReference>
<keyword evidence="2" id="KW-0813">Transport</keyword>
<dbReference type="InterPro" id="IPR002109">
    <property type="entry name" value="Glutaredoxin"/>
</dbReference>
<evidence type="ECO:0000313" key="7">
    <source>
        <dbReference type="EMBL" id="SVA33992.1"/>
    </source>
</evidence>
<dbReference type="PANTHER" id="PTHR46679">
    <property type="match status" value="1"/>
</dbReference>
<dbReference type="SUPFAM" id="SSF52833">
    <property type="entry name" value="Thioredoxin-like"/>
    <property type="match status" value="1"/>
</dbReference>
<dbReference type="Gene3D" id="3.40.30.10">
    <property type="entry name" value="Glutaredoxin"/>
    <property type="match status" value="1"/>
</dbReference>
<keyword evidence="5" id="KW-0676">Redox-active center</keyword>
<keyword evidence="3" id="KW-0249">Electron transport</keyword>
<dbReference type="PROSITE" id="PS51354">
    <property type="entry name" value="GLUTAREDOXIN_2"/>
    <property type="match status" value="1"/>
</dbReference>
<evidence type="ECO:0000256" key="1">
    <source>
        <dbReference type="ARBA" id="ARBA00007787"/>
    </source>
</evidence>
<organism evidence="7">
    <name type="scientific">marine metagenome</name>
    <dbReference type="NCBI Taxonomy" id="408172"/>
    <lineage>
        <taxon>unclassified sequences</taxon>
        <taxon>metagenomes</taxon>
        <taxon>ecological metagenomes</taxon>
    </lineage>
</organism>
<protein>
    <recommendedName>
        <fullName evidence="6">Glutaredoxin domain-containing protein</fullName>
    </recommendedName>
</protein>
<dbReference type="GO" id="GO:0015035">
    <property type="term" value="F:protein-disulfide reductase activity"/>
    <property type="evidence" value="ECO:0007669"/>
    <property type="project" value="TreeGrafter"/>
</dbReference>
<comment type="similarity">
    <text evidence="1">Belongs to the glutaredoxin family.</text>
</comment>
<dbReference type="Pfam" id="PF00462">
    <property type="entry name" value="Glutaredoxin"/>
    <property type="match status" value="1"/>
</dbReference>
<feature type="domain" description="Glutaredoxin" evidence="6">
    <location>
        <begin position="4"/>
        <end position="61"/>
    </location>
</feature>
<gene>
    <name evidence="7" type="ORF">METZ01_LOCUS86846</name>
</gene>
<dbReference type="PANTHER" id="PTHR46679:SF1">
    <property type="entry name" value="GLUTAREDOXIN-2, MITOCHONDRIAL"/>
    <property type="match status" value="1"/>
</dbReference>
<dbReference type="InterPro" id="IPR036249">
    <property type="entry name" value="Thioredoxin-like_sf"/>
</dbReference>
<evidence type="ECO:0000259" key="6">
    <source>
        <dbReference type="Pfam" id="PF00462"/>
    </source>
</evidence>
<evidence type="ECO:0000256" key="2">
    <source>
        <dbReference type="ARBA" id="ARBA00022448"/>
    </source>
</evidence>
<dbReference type="InterPro" id="IPR014025">
    <property type="entry name" value="Glutaredoxin_subgr"/>
</dbReference>
<reference evidence="7" key="1">
    <citation type="submission" date="2018-05" db="EMBL/GenBank/DDBJ databases">
        <authorList>
            <person name="Lanie J.A."/>
            <person name="Ng W.-L."/>
            <person name="Kazmierczak K.M."/>
            <person name="Andrzejewski T.M."/>
            <person name="Davidsen T.M."/>
            <person name="Wayne K.J."/>
            <person name="Tettelin H."/>
            <person name="Glass J.I."/>
            <person name="Rusch D."/>
            <person name="Podicherti R."/>
            <person name="Tsui H.-C.T."/>
            <person name="Winkler M.E."/>
        </authorList>
    </citation>
    <scope>NUCLEOTIDE SEQUENCE</scope>
</reference>
<accession>A0A381V0U6</accession>
<evidence type="ECO:0000256" key="3">
    <source>
        <dbReference type="ARBA" id="ARBA00022982"/>
    </source>
</evidence>